<keyword evidence="2" id="KW-1185">Reference proteome</keyword>
<dbReference type="Proteomes" id="UP000814033">
    <property type="component" value="Unassembled WGS sequence"/>
</dbReference>
<dbReference type="EMBL" id="MU275970">
    <property type="protein sequence ID" value="KAI0044835.1"/>
    <property type="molecule type" value="Genomic_DNA"/>
</dbReference>
<evidence type="ECO:0000313" key="2">
    <source>
        <dbReference type="Proteomes" id="UP000814033"/>
    </source>
</evidence>
<proteinExistence type="predicted"/>
<accession>A0ACB8RMJ1</accession>
<gene>
    <name evidence="1" type="ORF">FA95DRAFT_1522378</name>
</gene>
<sequence length="417" mass="45833">MSHTSSSQVSLDFWEFVTCGRCHLPFSPNSSAPPPVPFWLTECSHVVCNNHLNPDQSCPVCGSQQIQMIPLQREPEMEEPMSQWFCSLPHTIDAIANAAKFQQDMMASLVRFYKAKYHQLRTVAERYRAEALEVKTLRQTVEQQREEIEQLRRYAPSDSQEPSNIPNNHGKRRMVDAYMSGDPQSYSSPRSAMTPLGPTRLTLPASHQQPVFGAQGGGSDGLDGFPTQSERPGSSRFMQQYTYAPPRTPRQQGDVPQLQAQNATPRRQFQAMPPPPTPTARQNPKGFRPAIQQQAQASSSHTRLPRISNHPQAPAQPPRFFATTSGAQSLPQTADNRRVSTATASNRPLAQARTSTSQSRTQATSGARFVPQTPSGTNRFGPPVAAGSRATSRANKGEAGLSFGTQRAPFRPGGQTG</sequence>
<name>A0ACB8RMJ1_9AGAM</name>
<organism evidence="1 2">
    <name type="scientific">Auriscalpium vulgare</name>
    <dbReference type="NCBI Taxonomy" id="40419"/>
    <lineage>
        <taxon>Eukaryota</taxon>
        <taxon>Fungi</taxon>
        <taxon>Dikarya</taxon>
        <taxon>Basidiomycota</taxon>
        <taxon>Agaricomycotina</taxon>
        <taxon>Agaricomycetes</taxon>
        <taxon>Russulales</taxon>
        <taxon>Auriscalpiaceae</taxon>
        <taxon>Auriscalpium</taxon>
    </lineage>
</organism>
<reference evidence="1" key="2">
    <citation type="journal article" date="2022" name="New Phytol.">
        <title>Evolutionary transition to the ectomycorrhizal habit in the genomes of a hyperdiverse lineage of mushroom-forming fungi.</title>
        <authorList>
            <person name="Looney B."/>
            <person name="Miyauchi S."/>
            <person name="Morin E."/>
            <person name="Drula E."/>
            <person name="Courty P.E."/>
            <person name="Kohler A."/>
            <person name="Kuo A."/>
            <person name="LaButti K."/>
            <person name="Pangilinan J."/>
            <person name="Lipzen A."/>
            <person name="Riley R."/>
            <person name="Andreopoulos W."/>
            <person name="He G."/>
            <person name="Johnson J."/>
            <person name="Nolan M."/>
            <person name="Tritt A."/>
            <person name="Barry K.W."/>
            <person name="Grigoriev I.V."/>
            <person name="Nagy L.G."/>
            <person name="Hibbett D."/>
            <person name="Henrissat B."/>
            <person name="Matheny P.B."/>
            <person name="Labbe J."/>
            <person name="Martin F.M."/>
        </authorList>
    </citation>
    <scope>NUCLEOTIDE SEQUENCE</scope>
    <source>
        <strain evidence="1">FP105234-sp</strain>
    </source>
</reference>
<evidence type="ECO:0000313" key="1">
    <source>
        <dbReference type="EMBL" id="KAI0044835.1"/>
    </source>
</evidence>
<comment type="caution">
    <text evidence="1">The sequence shown here is derived from an EMBL/GenBank/DDBJ whole genome shotgun (WGS) entry which is preliminary data.</text>
</comment>
<reference evidence="1" key="1">
    <citation type="submission" date="2021-02" db="EMBL/GenBank/DDBJ databases">
        <authorList>
            <consortium name="DOE Joint Genome Institute"/>
            <person name="Ahrendt S."/>
            <person name="Looney B.P."/>
            <person name="Miyauchi S."/>
            <person name="Morin E."/>
            <person name="Drula E."/>
            <person name="Courty P.E."/>
            <person name="Chicoki N."/>
            <person name="Fauchery L."/>
            <person name="Kohler A."/>
            <person name="Kuo A."/>
            <person name="Labutti K."/>
            <person name="Pangilinan J."/>
            <person name="Lipzen A."/>
            <person name="Riley R."/>
            <person name="Andreopoulos W."/>
            <person name="He G."/>
            <person name="Johnson J."/>
            <person name="Barry K.W."/>
            <person name="Grigoriev I.V."/>
            <person name="Nagy L."/>
            <person name="Hibbett D."/>
            <person name="Henrissat B."/>
            <person name="Matheny P.B."/>
            <person name="Labbe J."/>
            <person name="Martin F."/>
        </authorList>
    </citation>
    <scope>NUCLEOTIDE SEQUENCE</scope>
    <source>
        <strain evidence="1">FP105234-sp</strain>
    </source>
</reference>
<protein>
    <submittedName>
        <fullName evidence="1">Uncharacterized protein</fullName>
    </submittedName>
</protein>